<name>Q2W733_PARM1</name>
<sequence>MSLRSLILFGFAVCLAITAALAGTAIVTIGNQAAPLETIETKADGTANLGIPLLLALKDLRYDVVQVQQFLTDVSATGNREGFGEAEEYAQRFASDLAQARDLSGRLGLAELSATLGQLPGLFDAYYASGRQMAEAYVSGGQEAGNVKMEAFDATAKALAERMEEAGTKVNDYAWAGMGELLEQTHSVRAANDSLKSTLMITCALGVLVNLLVALAIGAYATGLFRRLGTDIAVVMEEREAAPHLSADRHDEFGPIARALALFRERSAEVKALQARRQSAEAAAEAERRAALLSMADTVEIETASAVENVASEGDRVSHSASAMAQSAQSVGELSQAVAAAAEQALSNAQTVAGASEELSASIQEIARQVAQSNAAVERVVSQANETSSIVDSLTGAMDKIGDVASMIAEVANHTNLLALNATIEAARAGDAGKGFAVVANEVKNLANQTSKSTEEISRQVGTLQGVGREVAASISQMIDTVHEVEGMASSIAAAVRQQDCATREIARNVVETSAAAKEVSEHIATVAAEASSTGQRASEVQDLLHHMAGRIRELRQSVNAAVRSATPEVNRRRNPRVEIGQIATVELGDHNIEAELVDLSLCGGRLAAVPEDIKGTGGSLRVQGLGAKVPFHVVEMGDGSARLRFAEAGAPSGELSRFIAERARQVRGAA</sequence>
<dbReference type="GO" id="GO:0004888">
    <property type="term" value="F:transmembrane signaling receptor activity"/>
    <property type="evidence" value="ECO:0007669"/>
    <property type="project" value="InterPro"/>
</dbReference>
<keyword evidence="8" id="KW-1185">Reference proteome</keyword>
<dbReference type="SUPFAM" id="SSF141371">
    <property type="entry name" value="PilZ domain-like"/>
    <property type="match status" value="1"/>
</dbReference>
<organism evidence="7 8">
    <name type="scientific">Paramagnetospirillum magneticum (strain ATCC 700264 / AMB-1)</name>
    <name type="common">Magnetospirillum magneticum</name>
    <dbReference type="NCBI Taxonomy" id="342108"/>
    <lineage>
        <taxon>Bacteria</taxon>
        <taxon>Pseudomonadati</taxon>
        <taxon>Pseudomonadota</taxon>
        <taxon>Alphaproteobacteria</taxon>
        <taxon>Rhodospirillales</taxon>
        <taxon>Magnetospirillaceae</taxon>
        <taxon>Paramagnetospirillum</taxon>
    </lineage>
</organism>
<feature type="signal peptide" evidence="5">
    <location>
        <begin position="1"/>
        <end position="22"/>
    </location>
</feature>
<dbReference type="EMBL" id="AP007255">
    <property type="protein sequence ID" value="BAE50342.1"/>
    <property type="molecule type" value="Genomic_DNA"/>
</dbReference>
<feature type="transmembrane region" description="Helical" evidence="4">
    <location>
        <begin position="199"/>
        <end position="221"/>
    </location>
</feature>
<dbReference type="PANTHER" id="PTHR32089:SF112">
    <property type="entry name" value="LYSOZYME-LIKE PROTEIN-RELATED"/>
    <property type="match status" value="1"/>
</dbReference>
<keyword evidence="4" id="KW-0472">Membrane</keyword>
<keyword evidence="1 3" id="KW-0807">Transducer</keyword>
<dbReference type="GO" id="GO:0007165">
    <property type="term" value="P:signal transduction"/>
    <property type="evidence" value="ECO:0007669"/>
    <property type="project" value="UniProtKB-KW"/>
</dbReference>
<evidence type="ECO:0000313" key="7">
    <source>
        <dbReference type="EMBL" id="BAE50342.1"/>
    </source>
</evidence>
<dbReference type="Proteomes" id="UP000007058">
    <property type="component" value="Chromosome"/>
</dbReference>
<dbReference type="HOGENOM" id="CLU_000445_107_27_5"/>
<dbReference type="SUPFAM" id="SSF58104">
    <property type="entry name" value="Methyl-accepting chemotaxis protein (MCP) signaling domain"/>
    <property type="match status" value="1"/>
</dbReference>
<evidence type="ECO:0000256" key="5">
    <source>
        <dbReference type="SAM" id="SignalP"/>
    </source>
</evidence>
<dbReference type="STRING" id="342108.amb1538"/>
<dbReference type="SMART" id="SM00283">
    <property type="entry name" value="MA"/>
    <property type="match status" value="1"/>
</dbReference>
<dbReference type="GO" id="GO:0016020">
    <property type="term" value="C:membrane"/>
    <property type="evidence" value="ECO:0007669"/>
    <property type="project" value="InterPro"/>
</dbReference>
<gene>
    <name evidence="7" type="ordered locus">amb1538</name>
</gene>
<keyword evidence="4" id="KW-0812">Transmembrane</keyword>
<dbReference type="PROSITE" id="PS50111">
    <property type="entry name" value="CHEMOTAXIS_TRANSDUC_2"/>
    <property type="match status" value="1"/>
</dbReference>
<dbReference type="PRINTS" id="PR00260">
    <property type="entry name" value="CHEMTRNSDUCR"/>
</dbReference>
<feature type="chain" id="PRO_5004218292" evidence="5">
    <location>
        <begin position="23"/>
        <end position="671"/>
    </location>
</feature>
<keyword evidence="4" id="KW-1133">Transmembrane helix</keyword>
<evidence type="ECO:0000256" key="4">
    <source>
        <dbReference type="SAM" id="Phobius"/>
    </source>
</evidence>
<dbReference type="PANTHER" id="PTHR32089">
    <property type="entry name" value="METHYL-ACCEPTING CHEMOTAXIS PROTEIN MCPB"/>
    <property type="match status" value="1"/>
</dbReference>
<dbReference type="Gene3D" id="1.10.287.950">
    <property type="entry name" value="Methyl-accepting chemotaxis protein"/>
    <property type="match status" value="1"/>
</dbReference>
<dbReference type="RefSeq" id="WP_011383948.1">
    <property type="nucleotide sequence ID" value="NC_007626.1"/>
</dbReference>
<evidence type="ECO:0000256" key="1">
    <source>
        <dbReference type="ARBA" id="ARBA00023224"/>
    </source>
</evidence>
<reference evidence="7 8" key="1">
    <citation type="journal article" date="2005" name="DNA Res.">
        <title>Complete genome sequence of the facultative anaerobic magnetotactic bacterium Magnetospirillum sp. strain AMB-1.</title>
        <authorList>
            <person name="Matsunaga T."/>
            <person name="Okamura Y."/>
            <person name="Fukuda Y."/>
            <person name="Wahyudi A.T."/>
            <person name="Murase Y."/>
            <person name="Takeyama H."/>
        </authorList>
    </citation>
    <scope>NUCLEOTIDE SEQUENCE [LARGE SCALE GENOMIC DNA]</scope>
    <source>
        <strain evidence="8">ATCC 700264 / AMB-1</strain>
    </source>
</reference>
<protein>
    <submittedName>
        <fullName evidence="7">Methyl-accepting chemotaxis protein</fullName>
    </submittedName>
</protein>
<comment type="similarity">
    <text evidence="2">Belongs to the methyl-accepting chemotaxis (MCP) protein family.</text>
</comment>
<keyword evidence="5" id="KW-0732">Signal</keyword>
<dbReference type="InterPro" id="IPR004089">
    <property type="entry name" value="MCPsignal_dom"/>
</dbReference>
<dbReference type="Pfam" id="PF00015">
    <property type="entry name" value="MCPsignal"/>
    <property type="match status" value="1"/>
</dbReference>
<feature type="domain" description="Methyl-accepting transducer" evidence="6">
    <location>
        <begin position="295"/>
        <end position="539"/>
    </location>
</feature>
<dbReference type="OrthoDB" id="8482111at2"/>
<dbReference type="AlphaFoldDB" id="Q2W733"/>
<evidence type="ECO:0000256" key="3">
    <source>
        <dbReference type="PROSITE-ProRule" id="PRU00284"/>
    </source>
</evidence>
<dbReference type="GO" id="GO:0006935">
    <property type="term" value="P:chemotaxis"/>
    <property type="evidence" value="ECO:0007669"/>
    <property type="project" value="InterPro"/>
</dbReference>
<evidence type="ECO:0000256" key="2">
    <source>
        <dbReference type="ARBA" id="ARBA00029447"/>
    </source>
</evidence>
<accession>Q2W733</accession>
<proteinExistence type="inferred from homology"/>
<dbReference type="KEGG" id="mag:amb1538"/>
<dbReference type="InterPro" id="IPR004090">
    <property type="entry name" value="Chemotax_Me-accpt_rcpt"/>
</dbReference>
<evidence type="ECO:0000313" key="8">
    <source>
        <dbReference type="Proteomes" id="UP000007058"/>
    </source>
</evidence>
<evidence type="ECO:0000259" key="6">
    <source>
        <dbReference type="PROSITE" id="PS50111"/>
    </source>
</evidence>